<protein>
    <recommendedName>
        <fullName evidence="2">Vacuolar protein sorting-associated protein 13 VPS13 adaptor binding domain-containing protein</fullName>
    </recommendedName>
</protein>
<dbReference type="FunCoup" id="A0A482WTA9">
    <property type="interactions" value="867"/>
</dbReference>
<gene>
    <name evidence="3" type="ORF">LSTR_LSTR004527</name>
</gene>
<dbReference type="Pfam" id="PF25036">
    <property type="entry name" value="VPS13_VAB"/>
    <property type="match status" value="1"/>
</dbReference>
<proteinExistence type="predicted"/>
<feature type="compositionally biased region" description="Basic and acidic residues" evidence="1">
    <location>
        <begin position="1964"/>
        <end position="1973"/>
    </location>
</feature>
<dbReference type="InParanoid" id="A0A482WTA9"/>
<accession>A0A482WTA9</accession>
<organism evidence="3 4">
    <name type="scientific">Laodelphax striatellus</name>
    <name type="common">Small brown planthopper</name>
    <name type="synonym">Delphax striatella</name>
    <dbReference type="NCBI Taxonomy" id="195883"/>
    <lineage>
        <taxon>Eukaryota</taxon>
        <taxon>Metazoa</taxon>
        <taxon>Ecdysozoa</taxon>
        <taxon>Arthropoda</taxon>
        <taxon>Hexapoda</taxon>
        <taxon>Insecta</taxon>
        <taxon>Pterygota</taxon>
        <taxon>Neoptera</taxon>
        <taxon>Paraneoptera</taxon>
        <taxon>Hemiptera</taxon>
        <taxon>Auchenorrhyncha</taxon>
        <taxon>Fulgoroidea</taxon>
        <taxon>Delphacidae</taxon>
        <taxon>Criomorphinae</taxon>
        <taxon>Laodelphax</taxon>
    </lineage>
</organism>
<sequence>MSLALCVHLDTTAISIAISEEQVALLANLAVILAEVYQTLMPNWSVEPKHKEDAIFSTDPVVGSEDSPSNSLPEEDQTGGSPSGPVKLTGSLQWTLARLTVSVYNNHQTKISPEKLKLTLDVEDIFISLDIEKVYHKLKLKIATASVQHYLRPTSKNSWEVGPFEGLVMRGHDPDGLGISTAPTNEENTPNSSGFLTATLTRAYCSNLHSKLATSAKTSKVLKKAVVEDRFITEIEVKLQPLDFVLSPTTLGTILNVLNPIVQLSRKKTAASASSPALRPATLTYFTSSSLPLLYLDLMAVRIVLCVSEKMHCHHDVVLIQFDSVSTNPQPENPLCRVPVRPDIYQAAEKHRILSVPGSEIEDRQYQLDVVGLSVSTGSWKEIRSMLVKDTVPILQNPALDWNEGRRPSSIPSALENLCSLIPSFNVCLVLAPAIIYQGNTIVCGHSTEVNAVSEITVALSVEQVELFGVLVRELIQILPKKGKDSVSTEPRLWFPDRYLPIKESLPYVSVHRDSIDSGVRTVPSGSNQTVVKDIVSFKGSMDLNTVSFTKGLSSISPSQSIPPTNSAFSLNKRFVGVKENSVPLEILITGSGLSSSIYSLVNGSKSSEIHPLLHMRISQPHAFLSKHGDTLNVQASIFDMSAKSGLTENRNSTTITRDKLSPKVFQQILIETRNGEPHVLTGIPPALLSVKWNRISTKPAKLDIDIGRPVRFMISLDSVNYVRDVVKKLACKWNPIHPAPEDELCDADANDDMDSGIKEESHTGYKTNYRKKYCSYLNVISVSTQKMIAAFLTENPDDGNVSLSVDGISLTTNLSQHSFSNAFAFRAVTVATQTEGKTKLLINPWSLSINVSLFWESWLQSPTLQIRANSDFLNINIAPDTLQCLKQVYSEYYNYYLKETSSNSVSQQTTSNYVIDQELEQEQHYKEDLQAGAFQFVDGGDDRDELPLTYQVVFWTGCHQNPTMAWRYPQPRALTRLFIQPLPFRDSQPGDKVDCCLQYWSECEGAFKDYISFSLCESVACTVALPAADPLPAVASIWRVLLGSPSQCHQLPINVKALAACLRVDSYFCLSLIPRLQAAISLSSAKVSIWTEVNTMRPMPAQFSRYTCDGLIPSSHNVMIFSLCQTSTSYCKWKQGHLLITCDGKPRVDILNYRTLCMLCCVEPFRFTSRLSLSCGTSQSVNIVTEGVTCRIGPAICHTLSVTAQLWNQYSTSVPQHLIIMTPFVICNNSHLPIRFGQAETKEVISLQCMQCHLYSWFSTKSNLAIRFSLAQTNGCETWSKPVSLRETESQLISVCDEESRDWNLVITTRPISSFVTEVMISGQLIIQNTMDCDVELMVSCERQNSMVVPAKNTPPGIILSPHYAPFLRIRFPGISFTWSGQIPLKNDSENTLKQWLVKVPLRNKEEFNSIWCHLVWDSPNTSGRIFVMICSMYRISSLLPCGAYAHIETPELDSMKSAVIVGNGQVQDLVCPGTPENSHFLTFQLEGKTQPSSSKVPVSYSVIEPRLSAQNTKVINMNELIEKALSNEEPTNYPISGCTSAQWTSAGQQETVVLVKVDYSLDFVEPRSLQVEVSPWALLINSLGCHVCLQANNQIICSLPHLSVIAPPTIESTFHLGLYIGTAMYLSHPLQLARDLSFYMPHISGIIPLEGCINTTVDCGSIVSYVNIASIDMKGTRLLHVRASYVIANFSPWALKIVPLVVRRNQDDKGKQFCLPRNLDLHTITLQPQNPRAKQNKGHPLTEWLSVGVGDPEASFLSVSLGGDFSCPVAVPQTQERDSVPVLVPLSTPVQHINSSLLLCSEVKDGQTFITLWNQDWPQIIVHNHTTLTLALAKAKTDKGGAAEDYNPDWPWQLRLPPGCSADYHLPSCNEQLIQNGSKPSPMVVIAVVESSTDLVWSEAISLSPCRGRLLRLSGTSGFNVAVNNRGFTTHIVLSHMNHTEISPLDVRLRLMQESQINNDADSQRGNEEQSFKPIPRPLEMPAITNFEEPSLDKHAIESGNVKCISCPDKSCLPGLEDVTCFLQNITVIVGMESSSACDCREVAALIMDDIGFTIQPTKNPESEAKELLIRVTLGDIQFDNQEYSSGGYDFPVVLMIQPQEPSEPQHVEFSINGSALTLVEMSRTKGSALDLIMTVDVNSYRTPALQDASLTLKPFQIYVEDTYLIELKKILAKIVPTNSFCDVPSSVNKEPQHPDTPKTVAKSVASSTVTTEDHLTVSEAHGSSITTKQNAGAEDEERDEELFNVSEPEQDVPSFGLLPEKITTMYDILPFDNESSVVEVASNKSLDIENSRLGSEIYVDKDEAEEYLCNLIIPKEIIAAAQELAFPLRLRSLTISPLSVLVSLHTSTAFYIAIDHSPLNFSSFKRGSLVSTAYRLGHALTLHYFLGAFYGSAWALVSLELLGAPGGLARTVGSGMRDFVSLPYQGIQQGPRAFLLGIAHGSASLMKHVTAGTITSVTKLAASWARTLDRLTLDRNDLVLSEESRRHRPEGLTQGLMHGLSEFGIRLLGAVGSIVHQPLQYAISPNPDQSLANSIGLGVVGVFARPLSGAAELVARTGEGILSGAGWSSLPKSRNQSRSPHSHCSVEAVLKFSWKLLAPSEQIFFALEASSAENYESIVLLITRNHLHIIRMENGPVPFKSILLSELRISSHHSDPTLIVLTVVSPEVEAEELSRTRVAQFVRDCSRVVSEDTNVQLTNIPDSSHSFASEPSYSYFVNPEIREYFMTFINFVKRNSTNRDFSVIS</sequence>
<feature type="region of interest" description="Disordered" evidence="1">
    <location>
        <begin position="59"/>
        <end position="85"/>
    </location>
</feature>
<keyword evidence="4" id="KW-1185">Reference proteome</keyword>
<dbReference type="InterPro" id="IPR039782">
    <property type="entry name" value="VPS13B"/>
</dbReference>
<feature type="compositionally biased region" description="Acidic residues" evidence="1">
    <location>
        <begin position="2236"/>
        <end position="2245"/>
    </location>
</feature>
<feature type="region of interest" description="Disordered" evidence="1">
    <location>
        <begin position="1959"/>
        <end position="1978"/>
    </location>
</feature>
<evidence type="ECO:0000313" key="3">
    <source>
        <dbReference type="EMBL" id="RZF36839.1"/>
    </source>
</evidence>
<name>A0A482WTA9_LAOST</name>
<dbReference type="InterPro" id="IPR009543">
    <property type="entry name" value="VPS13_VAB"/>
</dbReference>
<dbReference type="PANTHER" id="PTHR12517:SF0">
    <property type="entry name" value="INTERMEMBRANE LIPID TRANSFER PROTEIN VPS13B"/>
    <property type="match status" value="1"/>
</dbReference>
<evidence type="ECO:0000256" key="1">
    <source>
        <dbReference type="SAM" id="MobiDB-lite"/>
    </source>
</evidence>
<feature type="domain" description="Vacuolar protein sorting-associated protein 13 VPS13 adaptor binding" evidence="2">
    <location>
        <begin position="1215"/>
        <end position="1388"/>
    </location>
</feature>
<evidence type="ECO:0000313" key="4">
    <source>
        <dbReference type="Proteomes" id="UP000291343"/>
    </source>
</evidence>
<dbReference type="STRING" id="195883.A0A482WTA9"/>
<reference evidence="3 4" key="1">
    <citation type="journal article" date="2017" name="Gigascience">
        <title>Genome sequence of the small brown planthopper, Laodelphax striatellus.</title>
        <authorList>
            <person name="Zhu J."/>
            <person name="Jiang F."/>
            <person name="Wang X."/>
            <person name="Yang P."/>
            <person name="Bao Y."/>
            <person name="Zhao W."/>
            <person name="Wang W."/>
            <person name="Lu H."/>
            <person name="Wang Q."/>
            <person name="Cui N."/>
            <person name="Li J."/>
            <person name="Chen X."/>
            <person name="Luo L."/>
            <person name="Yu J."/>
            <person name="Kang L."/>
            <person name="Cui F."/>
        </authorList>
    </citation>
    <scope>NUCLEOTIDE SEQUENCE [LARGE SCALE GENOMIC DNA]</scope>
    <source>
        <strain evidence="3">Lst14</strain>
    </source>
</reference>
<feature type="region of interest" description="Disordered" evidence="1">
    <location>
        <begin position="2187"/>
        <end position="2254"/>
    </location>
</feature>
<dbReference type="Proteomes" id="UP000291343">
    <property type="component" value="Unassembled WGS sequence"/>
</dbReference>
<comment type="caution">
    <text evidence="3">The sequence shown here is derived from an EMBL/GenBank/DDBJ whole genome shotgun (WGS) entry which is preliminary data.</text>
</comment>
<evidence type="ECO:0000259" key="2">
    <source>
        <dbReference type="Pfam" id="PF25036"/>
    </source>
</evidence>
<dbReference type="PANTHER" id="PTHR12517">
    <property type="entry name" value="VACUOLAR PROTEIN SORTING-ASSOCIATED PROTEIN 13B"/>
    <property type="match status" value="1"/>
</dbReference>
<feature type="compositionally biased region" description="Polar residues" evidence="1">
    <location>
        <begin position="2224"/>
        <end position="2233"/>
    </location>
</feature>
<dbReference type="EMBL" id="QKKF02025464">
    <property type="protein sequence ID" value="RZF36839.1"/>
    <property type="molecule type" value="Genomic_DNA"/>
</dbReference>
<dbReference type="OrthoDB" id="445152at2759"/>